<proteinExistence type="predicted"/>
<keyword evidence="2" id="KW-1185">Reference proteome</keyword>
<protein>
    <submittedName>
        <fullName evidence="1">Uncharacterized protein</fullName>
    </submittedName>
</protein>
<organism evidence="1 2">
    <name type="scientific">Solanum tuberosum</name>
    <name type="common">Potato</name>
    <dbReference type="NCBI Taxonomy" id="4113"/>
    <lineage>
        <taxon>Eukaryota</taxon>
        <taxon>Viridiplantae</taxon>
        <taxon>Streptophyta</taxon>
        <taxon>Embryophyta</taxon>
        <taxon>Tracheophyta</taxon>
        <taxon>Spermatophyta</taxon>
        <taxon>Magnoliopsida</taxon>
        <taxon>eudicotyledons</taxon>
        <taxon>Gunneridae</taxon>
        <taxon>Pentapetalae</taxon>
        <taxon>asterids</taxon>
        <taxon>lamiids</taxon>
        <taxon>Solanales</taxon>
        <taxon>Solanaceae</taxon>
        <taxon>Solanoideae</taxon>
        <taxon>Solaneae</taxon>
        <taxon>Solanum</taxon>
    </lineage>
</organism>
<evidence type="ECO:0000313" key="1">
    <source>
        <dbReference type="EMBL" id="KAH0750718.1"/>
    </source>
</evidence>
<accession>A0ABQ7UND4</accession>
<gene>
    <name evidence="1" type="ORF">KY290_029950</name>
</gene>
<feature type="non-terminal residue" evidence="1">
    <location>
        <position position="1"/>
    </location>
</feature>
<name>A0ABQ7UND4_SOLTU</name>
<dbReference type="EMBL" id="JAIVGD010000019">
    <property type="protein sequence ID" value="KAH0750718.1"/>
    <property type="molecule type" value="Genomic_DNA"/>
</dbReference>
<comment type="caution">
    <text evidence="1">The sequence shown here is derived from an EMBL/GenBank/DDBJ whole genome shotgun (WGS) entry which is preliminary data.</text>
</comment>
<reference evidence="1 2" key="1">
    <citation type="journal article" date="2021" name="bioRxiv">
        <title>Chromosome-scale and haplotype-resolved genome assembly of a tetraploid potato cultivar.</title>
        <authorList>
            <person name="Sun H."/>
            <person name="Jiao W.-B."/>
            <person name="Krause K."/>
            <person name="Campoy J.A."/>
            <person name="Goel M."/>
            <person name="Folz-Donahue K."/>
            <person name="Kukat C."/>
            <person name="Huettel B."/>
            <person name="Schneeberger K."/>
        </authorList>
    </citation>
    <scope>NUCLEOTIDE SEQUENCE [LARGE SCALE GENOMIC DNA]</scope>
    <source>
        <strain evidence="1">SolTubOtavaFocal</strain>
        <tissue evidence="1">Leaves</tissue>
    </source>
</reference>
<sequence>VVMYGSSVLHGGFHPEFAVPAQCCMNEVMKDSDDHNYKVPHMNKERLERENDLPLQVRCDVDAINHALTLLQR</sequence>
<evidence type="ECO:0000313" key="2">
    <source>
        <dbReference type="Proteomes" id="UP000826656"/>
    </source>
</evidence>
<dbReference type="Proteomes" id="UP000826656">
    <property type="component" value="Unassembled WGS sequence"/>
</dbReference>